<dbReference type="PRINTS" id="PR00419">
    <property type="entry name" value="ADXRDTASE"/>
</dbReference>
<evidence type="ECO:0000313" key="2">
    <source>
        <dbReference type="EMBL" id="PIA30469.1"/>
    </source>
</evidence>
<feature type="domain" description="Amine oxidase" evidence="1">
    <location>
        <begin position="112"/>
        <end position="364"/>
    </location>
</feature>
<dbReference type="OrthoDB" id="2161133at2759"/>
<organism evidence="2 3">
    <name type="scientific">Aquilegia coerulea</name>
    <name type="common">Rocky mountain columbine</name>
    <dbReference type="NCBI Taxonomy" id="218851"/>
    <lineage>
        <taxon>Eukaryota</taxon>
        <taxon>Viridiplantae</taxon>
        <taxon>Streptophyta</taxon>
        <taxon>Embryophyta</taxon>
        <taxon>Tracheophyta</taxon>
        <taxon>Spermatophyta</taxon>
        <taxon>Magnoliopsida</taxon>
        <taxon>Ranunculales</taxon>
        <taxon>Ranunculaceae</taxon>
        <taxon>Thalictroideae</taxon>
        <taxon>Aquilegia</taxon>
    </lineage>
</organism>
<dbReference type="Gene3D" id="3.50.50.60">
    <property type="entry name" value="FAD/NAD(P)-binding domain"/>
    <property type="match status" value="1"/>
</dbReference>
<name>A0A2G5CGT0_AQUCA</name>
<evidence type="ECO:0000259" key="1">
    <source>
        <dbReference type="Pfam" id="PF01593"/>
    </source>
</evidence>
<dbReference type="PANTHER" id="PTHR16128">
    <property type="entry name" value="FAD/NAD(P)-BINDING OXIDOREDUCTASE FAMILY PROTEIN"/>
    <property type="match status" value="1"/>
</dbReference>
<dbReference type="Pfam" id="PF13450">
    <property type="entry name" value="NAD_binding_8"/>
    <property type="match status" value="1"/>
</dbReference>
<dbReference type="AlphaFoldDB" id="A0A2G5CGT0"/>
<proteinExistence type="predicted"/>
<dbReference type="STRING" id="218851.A0A2G5CGT0"/>
<dbReference type="SUPFAM" id="SSF51905">
    <property type="entry name" value="FAD/NAD(P)-binding domain"/>
    <property type="match status" value="1"/>
</dbReference>
<reference evidence="2 3" key="1">
    <citation type="submission" date="2017-09" db="EMBL/GenBank/DDBJ databases">
        <title>WGS assembly of Aquilegia coerulea Goldsmith.</title>
        <authorList>
            <person name="Hodges S."/>
            <person name="Kramer E."/>
            <person name="Nordborg M."/>
            <person name="Tomkins J."/>
            <person name="Borevitz J."/>
            <person name="Derieg N."/>
            <person name="Yan J."/>
            <person name="Mihaltcheva S."/>
            <person name="Hayes R.D."/>
            <person name="Rokhsar D."/>
        </authorList>
    </citation>
    <scope>NUCLEOTIDE SEQUENCE [LARGE SCALE GENOMIC DNA]</scope>
    <source>
        <strain evidence="3">cv. Goldsmith</strain>
    </source>
</reference>
<keyword evidence="3" id="KW-1185">Reference proteome</keyword>
<dbReference type="FunCoup" id="A0A2G5CGT0">
    <property type="interactions" value="14"/>
</dbReference>
<dbReference type="PANTHER" id="PTHR16128:SF5">
    <property type="entry name" value="FAD_NAD(P)-BINDING OXIDOREDUCTASE FAMILY PROTEIN"/>
    <property type="match status" value="1"/>
</dbReference>
<dbReference type="EMBL" id="KZ305072">
    <property type="protein sequence ID" value="PIA30469.1"/>
    <property type="molecule type" value="Genomic_DNA"/>
</dbReference>
<sequence>MESAIGSKVAVVGSGISGAVCASFLAKNGVSVTIFDSGRGPGGRMSTRREITEDGKELYFDHGAPFFASTNKDVMALVSEWEARGLVVEWKEKFGIYDYVSTKFVDIEKEGSSKKFVGIPGMNAICLTMCREPGIETMFGVTVGTLQWLEEKKSWLPVDMDGQSLGQFDAVVVSDIYVTSPRFTAVTGRPPPLDMMLVPELAFKLQEVPALPCLTLMLAFEEPLPSIPVRGFSFKNSDVLSWAFCDSSKPGRCATSECWVVHSTTEYAKRVIKQTGEQRLSTSTLADLAEQLFREFQGNVPNIPKPFFMRAHRWDTAFPAVAVAGDEKCLWDNSKKLTICGDFCVSPSVEGAILSGMGAAEKILDILTSFL</sequence>
<accession>A0A2G5CGT0</accession>
<dbReference type="Proteomes" id="UP000230069">
    <property type="component" value="Unassembled WGS sequence"/>
</dbReference>
<dbReference type="Pfam" id="PF01593">
    <property type="entry name" value="Amino_oxidase"/>
    <property type="match status" value="1"/>
</dbReference>
<dbReference type="Gene3D" id="3.90.660.10">
    <property type="match status" value="1"/>
</dbReference>
<dbReference type="GO" id="GO:0016491">
    <property type="term" value="F:oxidoreductase activity"/>
    <property type="evidence" value="ECO:0007669"/>
    <property type="project" value="InterPro"/>
</dbReference>
<protein>
    <recommendedName>
        <fullName evidence="1">Amine oxidase domain-containing protein</fullName>
    </recommendedName>
</protein>
<dbReference type="InterPro" id="IPR002937">
    <property type="entry name" value="Amino_oxidase"/>
</dbReference>
<dbReference type="InterPro" id="IPR036188">
    <property type="entry name" value="FAD/NAD-bd_sf"/>
</dbReference>
<dbReference type="InParanoid" id="A0A2G5CGT0"/>
<evidence type="ECO:0000313" key="3">
    <source>
        <dbReference type="Proteomes" id="UP000230069"/>
    </source>
</evidence>
<gene>
    <name evidence="2" type="ORF">AQUCO_05500026v1</name>
</gene>